<dbReference type="EMBL" id="BARV01008330">
    <property type="protein sequence ID" value="GAI02995.1"/>
    <property type="molecule type" value="Genomic_DNA"/>
</dbReference>
<feature type="domain" description="DUF5060" evidence="1">
    <location>
        <begin position="2"/>
        <end position="40"/>
    </location>
</feature>
<proteinExistence type="predicted"/>
<protein>
    <recommendedName>
        <fullName evidence="1">DUF5060 domain-containing protein</fullName>
    </recommendedName>
</protein>
<dbReference type="InterPro" id="IPR013783">
    <property type="entry name" value="Ig-like_fold"/>
</dbReference>
<reference evidence="2" key="1">
    <citation type="journal article" date="2014" name="Front. Microbiol.">
        <title>High frequency of phylogenetically diverse reductive dehalogenase-homologous genes in deep subseafloor sedimentary metagenomes.</title>
        <authorList>
            <person name="Kawai M."/>
            <person name="Futagami T."/>
            <person name="Toyoda A."/>
            <person name="Takaki Y."/>
            <person name="Nishi S."/>
            <person name="Hori S."/>
            <person name="Arai W."/>
            <person name="Tsubouchi T."/>
            <person name="Morono Y."/>
            <person name="Uchiyama I."/>
            <person name="Ito T."/>
            <person name="Fujiyama A."/>
            <person name="Inagaki F."/>
            <person name="Takami H."/>
        </authorList>
    </citation>
    <scope>NUCLEOTIDE SEQUENCE</scope>
    <source>
        <strain evidence="2">Expedition CK06-06</strain>
    </source>
</reference>
<dbReference type="Gene3D" id="2.60.40.10">
    <property type="entry name" value="Immunoglobulins"/>
    <property type="match status" value="1"/>
</dbReference>
<dbReference type="Gene3D" id="3.20.20.80">
    <property type="entry name" value="Glycosidases"/>
    <property type="match status" value="1"/>
</dbReference>
<evidence type="ECO:0000313" key="2">
    <source>
        <dbReference type="EMBL" id="GAI02995.1"/>
    </source>
</evidence>
<dbReference type="SUPFAM" id="SSF51445">
    <property type="entry name" value="(Trans)glycosidases"/>
    <property type="match status" value="1"/>
</dbReference>
<name>X1LKT7_9ZZZZ</name>
<gene>
    <name evidence="2" type="ORF">S06H3_16773</name>
</gene>
<dbReference type="InterPro" id="IPR032260">
    <property type="entry name" value="DUF5060"/>
</dbReference>
<dbReference type="InterPro" id="IPR017853">
    <property type="entry name" value="GH"/>
</dbReference>
<dbReference type="Pfam" id="PF16586">
    <property type="entry name" value="DUF5060"/>
    <property type="match status" value="1"/>
</dbReference>
<feature type="non-terminal residue" evidence="2">
    <location>
        <position position="1"/>
    </location>
</feature>
<dbReference type="AlphaFoldDB" id="X1LKT7"/>
<accession>X1LKT7</accession>
<evidence type="ECO:0000259" key="1">
    <source>
        <dbReference type="Pfam" id="PF16586"/>
    </source>
</evidence>
<organism evidence="2">
    <name type="scientific">marine sediment metagenome</name>
    <dbReference type="NCBI Taxonomy" id="412755"/>
    <lineage>
        <taxon>unclassified sequences</taxon>
        <taxon>metagenomes</taxon>
        <taxon>ecological metagenomes</taxon>
    </lineage>
</organism>
<comment type="caution">
    <text evidence="2">The sequence shown here is derived from an EMBL/GenBank/DDBJ whole genome shotgun (WGS) entry which is preliminary data.</text>
</comment>
<sequence>SPSGRKWNVCGFYNPSNWAALWMVRFSPTEKGTWRYVVSVTDSEGTAKSRVGTFTAVASPHYGFVKIAPNQRYLRYDDGTSFYGVGMWYNDSYELFNEGRVTEEGLDNLKKRGANFISFFPTPLETMGTGLGRYDQNRCGRLDQLFEWCEERDMHISWNIWFHSYLSMAVWGGGNARYRNNPYKLVSSAVDFYGNNEAWKYQEKLYRYLIARWGYSRALFLWFVVDEINGTEGWTQGDQDVAEQWCRKIDRYFNEHDPYGRPTTGSQSGGIRQWWPGGYKIFDISNREIYEAQGHPIPKSGKLGPNDENPLQFSYRNYAIQIQNLWSCSAVLSGNRP</sequence>